<dbReference type="Proteomes" id="UP000199306">
    <property type="component" value="Unassembled WGS sequence"/>
</dbReference>
<dbReference type="InterPro" id="IPR014710">
    <property type="entry name" value="RmlC-like_jellyroll"/>
</dbReference>
<dbReference type="Gene3D" id="2.60.120.10">
    <property type="entry name" value="Jelly Rolls"/>
    <property type="match status" value="1"/>
</dbReference>
<dbReference type="RefSeq" id="WP_092017947.1">
    <property type="nucleotide sequence ID" value="NZ_FOXH01000008.1"/>
</dbReference>
<dbReference type="InterPro" id="IPR018490">
    <property type="entry name" value="cNMP-bd_dom_sf"/>
</dbReference>
<dbReference type="Pfam" id="PF00027">
    <property type="entry name" value="cNMP_binding"/>
    <property type="match status" value="1"/>
</dbReference>
<dbReference type="PROSITE" id="PS50042">
    <property type="entry name" value="CNMP_BINDING_3"/>
    <property type="match status" value="1"/>
</dbReference>
<dbReference type="SMART" id="SM00100">
    <property type="entry name" value="cNMP"/>
    <property type="match status" value="1"/>
</dbReference>
<sequence>MENLFRYFDQFTQLNARIQEVLSGLIEEVHLPKKHLLFEQGSICKDLYFIEKGAARIFYVKDGKDVTTSFGFEGRIVSAFDSIFSRNPSNYNIELLEDSKIYKLHFPDVENLFNNFPQIERLWRNIITDNFMLVEERLKLLQFNTAKEKYDQLLNQVPDIINRVSVTHLASYLGVAQETLSRIRAKF</sequence>
<evidence type="ECO:0000259" key="1">
    <source>
        <dbReference type="PROSITE" id="PS50042"/>
    </source>
</evidence>
<keyword evidence="3" id="KW-1185">Reference proteome</keyword>
<reference evidence="2 3" key="1">
    <citation type="submission" date="2016-10" db="EMBL/GenBank/DDBJ databases">
        <authorList>
            <person name="de Groot N.N."/>
        </authorList>
    </citation>
    <scope>NUCLEOTIDE SEQUENCE [LARGE SCALE GENOMIC DNA]</scope>
    <source>
        <strain evidence="3">E92,LMG 26720,CCM 7988</strain>
    </source>
</reference>
<dbReference type="GO" id="GO:0016301">
    <property type="term" value="F:kinase activity"/>
    <property type="evidence" value="ECO:0007669"/>
    <property type="project" value="UniProtKB-KW"/>
</dbReference>
<keyword evidence="2" id="KW-0808">Transferase</keyword>
<name>A0A1I5UXM6_9BACT</name>
<dbReference type="CDD" id="cd00038">
    <property type="entry name" value="CAP_ED"/>
    <property type="match status" value="1"/>
</dbReference>
<evidence type="ECO:0000313" key="2">
    <source>
        <dbReference type="EMBL" id="SFP99991.1"/>
    </source>
</evidence>
<keyword evidence="2" id="KW-0418">Kinase</keyword>
<dbReference type="AlphaFoldDB" id="A0A1I5UXM6"/>
<dbReference type="STRING" id="1079859.SAMN04515674_108105"/>
<accession>A0A1I5UXM6</accession>
<organism evidence="2 3">
    <name type="scientific">Pseudarcicella hirudinis</name>
    <dbReference type="NCBI Taxonomy" id="1079859"/>
    <lineage>
        <taxon>Bacteria</taxon>
        <taxon>Pseudomonadati</taxon>
        <taxon>Bacteroidota</taxon>
        <taxon>Cytophagia</taxon>
        <taxon>Cytophagales</taxon>
        <taxon>Flectobacillaceae</taxon>
        <taxon>Pseudarcicella</taxon>
    </lineage>
</organism>
<dbReference type="EMBL" id="FOXH01000008">
    <property type="protein sequence ID" value="SFP99991.1"/>
    <property type="molecule type" value="Genomic_DNA"/>
</dbReference>
<dbReference type="OrthoDB" id="758145at2"/>
<dbReference type="InterPro" id="IPR000595">
    <property type="entry name" value="cNMP-bd_dom"/>
</dbReference>
<gene>
    <name evidence="2" type="ORF">SAMN04515674_108105</name>
</gene>
<protein>
    <submittedName>
        <fullName evidence="2">cAMP-binding domain of CRP or a regulatory subunit of cAMP-dependent protein kinases</fullName>
    </submittedName>
</protein>
<feature type="domain" description="Cyclic nucleotide-binding" evidence="1">
    <location>
        <begin position="10"/>
        <end position="121"/>
    </location>
</feature>
<dbReference type="SUPFAM" id="SSF51206">
    <property type="entry name" value="cAMP-binding domain-like"/>
    <property type="match status" value="1"/>
</dbReference>
<proteinExistence type="predicted"/>
<evidence type="ECO:0000313" key="3">
    <source>
        <dbReference type="Proteomes" id="UP000199306"/>
    </source>
</evidence>